<dbReference type="GO" id="GO:0004252">
    <property type="term" value="F:serine-type endopeptidase activity"/>
    <property type="evidence" value="ECO:0007669"/>
    <property type="project" value="InterPro"/>
</dbReference>
<reference evidence="8 9" key="1">
    <citation type="submission" date="2019-07" db="EMBL/GenBank/DDBJ databases">
        <title>Draft genome for Aliikangiella sp. M105.</title>
        <authorList>
            <person name="Wang G."/>
        </authorList>
    </citation>
    <scope>NUCLEOTIDE SEQUENCE [LARGE SCALE GENOMIC DNA]</scope>
    <source>
        <strain evidence="8 9">M105</strain>
    </source>
</reference>
<dbReference type="SUPFAM" id="SSF52743">
    <property type="entry name" value="Subtilisin-like"/>
    <property type="match status" value="1"/>
</dbReference>
<evidence type="ECO:0000256" key="3">
    <source>
        <dbReference type="ARBA" id="ARBA00022801"/>
    </source>
</evidence>
<dbReference type="PANTHER" id="PTHR43399">
    <property type="entry name" value="SUBTILISIN-RELATED"/>
    <property type="match status" value="1"/>
</dbReference>
<dbReference type="PROSITE" id="PS00138">
    <property type="entry name" value="SUBTILASE_SER"/>
    <property type="match status" value="1"/>
</dbReference>
<keyword evidence="3" id="KW-0378">Hydrolase</keyword>
<protein>
    <submittedName>
        <fullName evidence="8">S8 family serine peptidase</fullName>
    </submittedName>
</protein>
<proteinExistence type="inferred from homology"/>
<keyword evidence="2" id="KW-0645">Protease</keyword>
<dbReference type="CDD" id="cd05562">
    <property type="entry name" value="Peptidases_S53_like"/>
    <property type="match status" value="1"/>
</dbReference>
<evidence type="ECO:0000256" key="4">
    <source>
        <dbReference type="ARBA" id="ARBA00022825"/>
    </source>
</evidence>
<comment type="caution">
    <text evidence="8">The sequence shown here is derived from an EMBL/GenBank/DDBJ whole genome shotgun (WGS) entry which is preliminary data.</text>
</comment>
<evidence type="ECO:0000259" key="7">
    <source>
        <dbReference type="Pfam" id="PF00082"/>
    </source>
</evidence>
<comment type="caution">
    <text evidence="5">Lacks conserved residue(s) required for the propagation of feature annotation.</text>
</comment>
<dbReference type="InterPro" id="IPR034075">
    <property type="entry name" value="Glr3161-like_dom"/>
</dbReference>
<dbReference type="PROSITE" id="PS51892">
    <property type="entry name" value="SUBTILASE"/>
    <property type="match status" value="1"/>
</dbReference>
<comment type="similarity">
    <text evidence="1 5">Belongs to the peptidase S8 family.</text>
</comment>
<feature type="domain" description="Peptidase S8/S53" evidence="7">
    <location>
        <begin position="518"/>
        <end position="600"/>
    </location>
</feature>
<dbReference type="Proteomes" id="UP000315439">
    <property type="component" value="Unassembled WGS sequence"/>
</dbReference>
<evidence type="ECO:0000313" key="8">
    <source>
        <dbReference type="EMBL" id="TQV84387.1"/>
    </source>
</evidence>
<keyword evidence="6" id="KW-0732">Signal</keyword>
<organism evidence="8 9">
    <name type="scientific">Aliikangiella coralliicola</name>
    <dbReference type="NCBI Taxonomy" id="2592383"/>
    <lineage>
        <taxon>Bacteria</taxon>
        <taxon>Pseudomonadati</taxon>
        <taxon>Pseudomonadota</taxon>
        <taxon>Gammaproteobacteria</taxon>
        <taxon>Oceanospirillales</taxon>
        <taxon>Pleioneaceae</taxon>
        <taxon>Aliikangiella</taxon>
    </lineage>
</organism>
<evidence type="ECO:0000256" key="5">
    <source>
        <dbReference type="PROSITE-ProRule" id="PRU01240"/>
    </source>
</evidence>
<dbReference type="InterPro" id="IPR023828">
    <property type="entry name" value="Peptidase_S8_Ser-AS"/>
</dbReference>
<dbReference type="Gene3D" id="3.40.50.200">
    <property type="entry name" value="Peptidase S8/S53 domain"/>
    <property type="match status" value="2"/>
</dbReference>
<dbReference type="InterPro" id="IPR051048">
    <property type="entry name" value="Peptidase_S8/S53_subtilisin"/>
</dbReference>
<evidence type="ECO:0000313" key="9">
    <source>
        <dbReference type="Proteomes" id="UP000315439"/>
    </source>
</evidence>
<name>A0A545U4I0_9GAMM</name>
<dbReference type="OrthoDB" id="9813435at2"/>
<keyword evidence="9" id="KW-1185">Reference proteome</keyword>
<dbReference type="InterPro" id="IPR036852">
    <property type="entry name" value="Peptidase_S8/S53_dom_sf"/>
</dbReference>
<gene>
    <name evidence="8" type="ORF">FLL46_22455</name>
</gene>
<dbReference type="GO" id="GO:0006508">
    <property type="term" value="P:proteolysis"/>
    <property type="evidence" value="ECO:0007669"/>
    <property type="project" value="UniProtKB-KW"/>
</dbReference>
<keyword evidence="4" id="KW-0720">Serine protease</keyword>
<feature type="signal peptide" evidence="6">
    <location>
        <begin position="1"/>
        <end position="21"/>
    </location>
</feature>
<dbReference type="InterPro" id="IPR000209">
    <property type="entry name" value="Peptidase_S8/S53_dom"/>
</dbReference>
<accession>A0A545U4I0</accession>
<evidence type="ECO:0000256" key="2">
    <source>
        <dbReference type="ARBA" id="ARBA00022670"/>
    </source>
</evidence>
<sequence>MKMKKIAVCAALFCTATNLFAFDDQDSVPKNKNTESAVVKSLRSESSKLDSRLIKLMSGDQVSVVIVNGKVQVRAFPAGDIGVLVSELREVGATKTKIRGKYLTSWVPVSKLGHVAKVDSLKYATAIDSGSGNAQSWKRYITSQQPTGKVVSQGDRAMLADNVRKHLGLTGKGIKIGIVSDSFNSLGNAEKSVKDGDLPGLNNPNGYTLPVNVLKEGPSNNNDEGRAMAEIIHDVAPDAEIYFYSARYGLEDFADGIRQLAAAGCDIIVDDWFYFAEPAFQDGIINQAIDEVTENGVLYFTAAGNFGNNAYDSPFVDSGVDMGGEFGRMHDFQNGHQETVTLFDGSEHTISSIPIVLQPGDTTGLYLYWDDPSILANANGDFPDGDMSIILIGDRNGKRMPVSWSVIDNTRSGVPAESNSYQNQTNQPLNLSIAIGLVRGNAPRGIKFINFAKNFGFAPFSGALVGHANAEGAFTIGSVNYWNTPQFGNQLRAAGYSSVGGATPILLDPTGNPTAPIFRNKPDLMGPDFANTSFFGNGDADNDGFPNFDGTSAAAPHVAAAAALILEKYGPLSRETVWNALTTTALDMGSDGFDFSTGHGFVQIDAAVASLDDKPSVYRLELFDQTSGNLIQTLFDGDDIDLTSQSKDINVNVRALVNNGKNNDSVNGVRLGISGSEYFYRFDSSPTYTLFEDSDEVGLLSGNYFLTSKLSVPGVYTPFDFYSFSFVKNEK</sequence>
<dbReference type="AlphaFoldDB" id="A0A545U4I0"/>
<feature type="chain" id="PRO_5021954460" evidence="6">
    <location>
        <begin position="22"/>
        <end position="731"/>
    </location>
</feature>
<evidence type="ECO:0000256" key="6">
    <source>
        <dbReference type="SAM" id="SignalP"/>
    </source>
</evidence>
<dbReference type="Pfam" id="PF00082">
    <property type="entry name" value="Peptidase_S8"/>
    <property type="match status" value="1"/>
</dbReference>
<dbReference type="EMBL" id="VIKS01000014">
    <property type="protein sequence ID" value="TQV84387.1"/>
    <property type="molecule type" value="Genomic_DNA"/>
</dbReference>
<evidence type="ECO:0000256" key="1">
    <source>
        <dbReference type="ARBA" id="ARBA00011073"/>
    </source>
</evidence>
<dbReference type="PANTHER" id="PTHR43399:SF4">
    <property type="entry name" value="CELL WALL-ASSOCIATED PROTEASE"/>
    <property type="match status" value="1"/>
</dbReference>